<dbReference type="GO" id="GO:0009693">
    <property type="term" value="P:ethylene biosynthetic process"/>
    <property type="evidence" value="ECO:0007669"/>
    <property type="project" value="UniProtKB-KW"/>
</dbReference>
<keyword evidence="11" id="KW-0479">Metal-binding</keyword>
<dbReference type="RefSeq" id="WP_054538131.1">
    <property type="nucleotide sequence ID" value="NZ_JACIEQ010000001.1"/>
</dbReference>
<comment type="cofactor">
    <cofactor evidence="1">
        <name>Fe(2+)</name>
        <dbReference type="ChEBI" id="CHEBI:29033"/>
    </cofactor>
</comment>
<dbReference type="PANTHER" id="PTHR47990">
    <property type="entry name" value="2-OXOGLUTARATE (2OG) AND FE(II)-DEPENDENT OXYGENASE SUPERFAMILY PROTEIN-RELATED"/>
    <property type="match status" value="1"/>
</dbReference>
<evidence type="ECO:0000313" key="13">
    <source>
        <dbReference type="EMBL" id="MBB4020826.1"/>
    </source>
</evidence>
<evidence type="ECO:0000256" key="6">
    <source>
        <dbReference type="ARBA" id="ARBA00022666"/>
    </source>
</evidence>
<dbReference type="Gene3D" id="2.60.120.330">
    <property type="entry name" value="B-lactam Antibiotic, Isopenicillin N Synthase, Chain"/>
    <property type="match status" value="1"/>
</dbReference>
<evidence type="ECO:0000256" key="10">
    <source>
        <dbReference type="ARBA" id="ARBA00049359"/>
    </source>
</evidence>
<dbReference type="Pfam" id="PF14226">
    <property type="entry name" value="DIOX_N"/>
    <property type="match status" value="1"/>
</dbReference>
<evidence type="ECO:0000256" key="9">
    <source>
        <dbReference type="ARBA" id="ARBA00047725"/>
    </source>
</evidence>
<protein>
    <recommendedName>
        <fullName evidence="5">2-oxoglutarate-dependent ethylene/succinate-forming enzyme</fullName>
        <ecNumber evidence="4">1.13.12.19</ecNumber>
        <ecNumber evidence="3">1.14.20.7</ecNumber>
    </recommendedName>
    <alternativeName>
        <fullName evidence="7">2-oxoglutarate dioxygenase (ethylene-forming)</fullName>
    </alternativeName>
    <alternativeName>
        <fullName evidence="8">2-oxoglutarate/L-arginine monooxygenase/decarboxylase (succinate-forming)</fullName>
    </alternativeName>
</protein>
<dbReference type="EMBL" id="JACIEQ010000001">
    <property type="protein sequence ID" value="MBB4020826.1"/>
    <property type="molecule type" value="Genomic_DNA"/>
</dbReference>
<dbReference type="InterPro" id="IPR026992">
    <property type="entry name" value="DIOX_N"/>
</dbReference>
<sequence length="305" mass="32714">MIPVLDWQRFAGGTDRAGFVGDLGRACRHTGFFLLSGHGVAQALIDGVFAQADAFFALSPEAKAPLDIRRNPHNRGWVATGSESLDETSGQMDRKEAFNIGLDLPADDPRVLAGEPFRGVNVWPGLPGFRDTMLAYYDAVRALGVALHGAFEQELGLEPGFFAPQFSAPMATLRVLHYPPAAGGIGAGAHSDYGSVTLLLTDGVAGLQVKPRGGDWVDVPHVPGAFVVNIGDCLMRWTNDIYISTPHRVLPPQRQRRSIAFFLDPDPDSVIAALPGTGAAKYPPITGADYLRARLDATYRPEPSA</sequence>
<dbReference type="GO" id="GO:0051213">
    <property type="term" value="F:dioxygenase activity"/>
    <property type="evidence" value="ECO:0007669"/>
    <property type="project" value="UniProtKB-KW"/>
</dbReference>
<keyword evidence="14" id="KW-1185">Reference proteome</keyword>
<evidence type="ECO:0000256" key="3">
    <source>
        <dbReference type="ARBA" id="ARBA00012293"/>
    </source>
</evidence>
<proteinExistence type="inferred from homology"/>
<evidence type="ECO:0000256" key="2">
    <source>
        <dbReference type="ARBA" id="ARBA00004767"/>
    </source>
</evidence>
<name>A0A840CDD3_9RHOB</name>
<dbReference type="SUPFAM" id="SSF51197">
    <property type="entry name" value="Clavaminate synthase-like"/>
    <property type="match status" value="1"/>
</dbReference>
<comment type="caution">
    <text evidence="13">The sequence shown here is derived from an EMBL/GenBank/DDBJ whole genome shotgun (WGS) entry which is preliminary data.</text>
</comment>
<evidence type="ECO:0000256" key="1">
    <source>
        <dbReference type="ARBA" id="ARBA00001954"/>
    </source>
</evidence>
<dbReference type="InterPro" id="IPR044861">
    <property type="entry name" value="IPNS-like_FE2OG_OXY"/>
</dbReference>
<evidence type="ECO:0000313" key="14">
    <source>
        <dbReference type="Proteomes" id="UP000585681"/>
    </source>
</evidence>
<dbReference type="GO" id="GO:0102276">
    <property type="term" value="F:2-oxoglutarate oxygenase/decarboxylase (ethylene-forming) activity"/>
    <property type="evidence" value="ECO:0007669"/>
    <property type="project" value="UniProtKB-EC"/>
</dbReference>
<dbReference type="Proteomes" id="UP000585681">
    <property type="component" value="Unassembled WGS sequence"/>
</dbReference>
<keyword evidence="11" id="KW-0408">Iron</keyword>
<evidence type="ECO:0000256" key="7">
    <source>
        <dbReference type="ARBA" id="ARBA00031011"/>
    </source>
</evidence>
<keyword evidence="11" id="KW-0560">Oxidoreductase</keyword>
<dbReference type="AlphaFoldDB" id="A0A840CDD3"/>
<keyword evidence="13" id="KW-0223">Dioxygenase</keyword>
<organism evidence="13 14">
    <name type="scientific">Actibacterium naphthalenivorans</name>
    <dbReference type="NCBI Taxonomy" id="1614693"/>
    <lineage>
        <taxon>Bacteria</taxon>
        <taxon>Pseudomonadati</taxon>
        <taxon>Pseudomonadota</taxon>
        <taxon>Alphaproteobacteria</taxon>
        <taxon>Rhodobacterales</taxon>
        <taxon>Roseobacteraceae</taxon>
        <taxon>Actibacterium</taxon>
    </lineage>
</organism>
<dbReference type="EC" id="1.14.20.7" evidence="3"/>
<evidence type="ECO:0000256" key="11">
    <source>
        <dbReference type="RuleBase" id="RU003682"/>
    </source>
</evidence>
<comment type="catalytic activity">
    <reaction evidence="9">
        <text>2-oxoglutarate + O2 + 2 H(+) = ethene + 3 CO2 + H2O</text>
        <dbReference type="Rhea" id="RHEA:31523"/>
        <dbReference type="ChEBI" id="CHEBI:15377"/>
        <dbReference type="ChEBI" id="CHEBI:15378"/>
        <dbReference type="ChEBI" id="CHEBI:15379"/>
        <dbReference type="ChEBI" id="CHEBI:16526"/>
        <dbReference type="ChEBI" id="CHEBI:16810"/>
        <dbReference type="ChEBI" id="CHEBI:18153"/>
        <dbReference type="EC" id="1.13.12.19"/>
    </reaction>
</comment>
<feature type="domain" description="Fe2OG dioxygenase" evidence="12">
    <location>
        <begin position="169"/>
        <end position="265"/>
    </location>
</feature>
<dbReference type="GO" id="GO:0046872">
    <property type="term" value="F:metal ion binding"/>
    <property type="evidence" value="ECO:0007669"/>
    <property type="project" value="UniProtKB-KW"/>
</dbReference>
<dbReference type="InterPro" id="IPR005123">
    <property type="entry name" value="Oxoglu/Fe-dep_dioxygenase_dom"/>
</dbReference>
<dbReference type="InterPro" id="IPR050231">
    <property type="entry name" value="Iron_ascorbate_oxido_reductase"/>
</dbReference>
<evidence type="ECO:0000259" key="12">
    <source>
        <dbReference type="PROSITE" id="PS51471"/>
    </source>
</evidence>
<comment type="similarity">
    <text evidence="11">Belongs to the iron/ascorbate-dependent oxidoreductase family.</text>
</comment>
<evidence type="ECO:0000256" key="4">
    <source>
        <dbReference type="ARBA" id="ARBA00012531"/>
    </source>
</evidence>
<gene>
    <name evidence="13" type="ORF">GGR17_000617</name>
</gene>
<keyword evidence="6" id="KW-0266">Ethylene biosynthesis</keyword>
<dbReference type="EC" id="1.13.12.19" evidence="4"/>
<comment type="catalytic activity">
    <reaction evidence="10">
        <text>L-arginine + 2-oxoglutarate + O2 = guanidine + L-glutamate 5-semialdehyde + succinate + CO2</text>
        <dbReference type="Rhea" id="RHEA:31535"/>
        <dbReference type="ChEBI" id="CHEBI:15379"/>
        <dbReference type="ChEBI" id="CHEBI:16526"/>
        <dbReference type="ChEBI" id="CHEBI:16810"/>
        <dbReference type="ChEBI" id="CHEBI:30031"/>
        <dbReference type="ChEBI" id="CHEBI:30087"/>
        <dbReference type="ChEBI" id="CHEBI:32682"/>
        <dbReference type="ChEBI" id="CHEBI:58066"/>
        <dbReference type="EC" id="1.14.20.7"/>
    </reaction>
</comment>
<reference evidence="13" key="1">
    <citation type="submission" date="2020-08" db="EMBL/GenBank/DDBJ databases">
        <title>Genomic Encyclopedia of Type Strains, Phase IV (KMG-IV): sequencing the most valuable type-strain genomes for metagenomic binning, comparative biology and taxonomic classification.</title>
        <authorList>
            <person name="Goeker M."/>
        </authorList>
    </citation>
    <scope>NUCLEOTIDE SEQUENCE [LARGE SCALE GENOMIC DNA]</scope>
    <source>
        <strain evidence="13">DSM 105040</strain>
    </source>
</reference>
<dbReference type="PROSITE" id="PS51471">
    <property type="entry name" value="FE2OG_OXY"/>
    <property type="match status" value="1"/>
</dbReference>
<dbReference type="InterPro" id="IPR027443">
    <property type="entry name" value="IPNS-like_sf"/>
</dbReference>
<evidence type="ECO:0000256" key="8">
    <source>
        <dbReference type="ARBA" id="ARBA00031282"/>
    </source>
</evidence>
<dbReference type="PRINTS" id="PR00682">
    <property type="entry name" value="IPNSYNTHASE"/>
</dbReference>
<comment type="pathway">
    <text evidence="2">Alkene biosynthesis; ethylene biosynthesis via 2-oxoglutarate.</text>
</comment>
<evidence type="ECO:0000256" key="5">
    <source>
        <dbReference type="ARBA" id="ARBA00019045"/>
    </source>
</evidence>
<dbReference type="Pfam" id="PF03171">
    <property type="entry name" value="2OG-FeII_Oxy"/>
    <property type="match status" value="1"/>
</dbReference>
<accession>A0A840CDD3</accession>